<dbReference type="EMBL" id="LR796828">
    <property type="protein sequence ID" value="CAB4168592.1"/>
    <property type="molecule type" value="Genomic_DNA"/>
</dbReference>
<evidence type="ECO:0000313" key="3">
    <source>
        <dbReference type="EMBL" id="CAB4194881.1"/>
    </source>
</evidence>
<evidence type="ECO:0000313" key="2">
    <source>
        <dbReference type="EMBL" id="CAB4168592.1"/>
    </source>
</evidence>
<evidence type="ECO:0000313" key="4">
    <source>
        <dbReference type="EMBL" id="CAB4204683.1"/>
    </source>
</evidence>
<dbReference type="EMBL" id="LR797351">
    <property type="protein sequence ID" value="CAB4204683.1"/>
    <property type="molecule type" value="Genomic_DNA"/>
</dbReference>
<gene>
    <name evidence="3" type="ORF">UFOVP1275_6</name>
    <name evidence="4" type="ORF">UFOVP1401_5</name>
    <name evidence="1" type="ORF">UFOVP293_4</name>
    <name evidence="2" type="ORF">UFOVP884_4</name>
</gene>
<name>A0A6J5PBT3_9CAUD</name>
<protein>
    <submittedName>
        <fullName evidence="2">Uncharacterized protein</fullName>
    </submittedName>
</protein>
<reference evidence="2" key="1">
    <citation type="submission" date="2020-05" db="EMBL/GenBank/DDBJ databases">
        <authorList>
            <person name="Chiriac C."/>
            <person name="Salcher M."/>
            <person name="Ghai R."/>
            <person name="Kavagutti S V."/>
        </authorList>
    </citation>
    <scope>NUCLEOTIDE SEQUENCE</scope>
</reference>
<accession>A0A6J5PBT3</accession>
<proteinExistence type="predicted"/>
<evidence type="ECO:0000313" key="1">
    <source>
        <dbReference type="EMBL" id="CAB4135846.1"/>
    </source>
</evidence>
<sequence length="153" mass="17386">MAVRPYRYYPAWDGKVTQPITAKCVDLCTKRWKVTNLGTYVNRPMRDKPDLSTHATGYAMDIGHSDIKVLEAIWTFFVTNSLALKVQEVHFYKMPGTKYGAGYRSSRGESLAGVVKYKTKEESAGTGGMWIHLELEKQDVDAFEAEFRRLKPA</sequence>
<dbReference type="EMBL" id="LR796306">
    <property type="protein sequence ID" value="CAB4135846.1"/>
    <property type="molecule type" value="Genomic_DNA"/>
</dbReference>
<dbReference type="EMBL" id="LR797219">
    <property type="protein sequence ID" value="CAB4194881.1"/>
    <property type="molecule type" value="Genomic_DNA"/>
</dbReference>
<organism evidence="2">
    <name type="scientific">uncultured Caudovirales phage</name>
    <dbReference type="NCBI Taxonomy" id="2100421"/>
    <lineage>
        <taxon>Viruses</taxon>
        <taxon>Duplodnaviria</taxon>
        <taxon>Heunggongvirae</taxon>
        <taxon>Uroviricota</taxon>
        <taxon>Caudoviricetes</taxon>
        <taxon>Peduoviridae</taxon>
        <taxon>Maltschvirus</taxon>
        <taxon>Maltschvirus maltsch</taxon>
    </lineage>
</organism>